<feature type="domain" description="EGF-like" evidence="5">
    <location>
        <begin position="2309"/>
        <end position="2352"/>
    </location>
</feature>
<feature type="domain" description="EGF-like" evidence="5">
    <location>
        <begin position="1930"/>
        <end position="1969"/>
    </location>
</feature>
<feature type="domain" description="ZP" evidence="6">
    <location>
        <begin position="2516"/>
        <end position="2758"/>
    </location>
</feature>
<accession>A0A9Q0NB83</accession>
<dbReference type="InterPro" id="IPR000742">
    <property type="entry name" value="EGF"/>
</dbReference>
<feature type="domain" description="EGF-like" evidence="5">
    <location>
        <begin position="486"/>
        <end position="524"/>
    </location>
</feature>
<feature type="domain" description="EGF-like" evidence="5">
    <location>
        <begin position="594"/>
        <end position="633"/>
    </location>
</feature>
<dbReference type="EMBL" id="WJQU01000001">
    <property type="protein sequence ID" value="KAJ6647054.1"/>
    <property type="molecule type" value="Genomic_DNA"/>
</dbReference>
<dbReference type="OrthoDB" id="7783995at2759"/>
<dbReference type="InterPro" id="IPR001507">
    <property type="entry name" value="ZP_dom"/>
</dbReference>
<dbReference type="PROSITE" id="PS51034">
    <property type="entry name" value="ZP_2"/>
    <property type="match status" value="1"/>
</dbReference>
<keyword evidence="4" id="KW-0812">Transmembrane</keyword>
<dbReference type="InterPro" id="IPR001881">
    <property type="entry name" value="EGF-like_Ca-bd_dom"/>
</dbReference>
<dbReference type="Pfam" id="PF21164">
    <property type="entry name" value="Dumpy_DPY"/>
    <property type="match status" value="13"/>
</dbReference>
<feature type="disulfide bond" evidence="2">
    <location>
        <begin position="69"/>
        <end position="79"/>
    </location>
</feature>
<evidence type="ECO:0000259" key="6">
    <source>
        <dbReference type="PROSITE" id="PS51034"/>
    </source>
</evidence>
<dbReference type="InterPro" id="IPR009030">
    <property type="entry name" value="Growth_fac_rcpt_cys_sf"/>
</dbReference>
<dbReference type="Gene3D" id="2.10.25.10">
    <property type="entry name" value="Laminin"/>
    <property type="match status" value="2"/>
</dbReference>
<dbReference type="SUPFAM" id="SSF57184">
    <property type="entry name" value="Growth factor receptor domain"/>
    <property type="match status" value="1"/>
</dbReference>
<feature type="domain" description="EGF-like" evidence="5">
    <location>
        <begin position="421"/>
        <end position="458"/>
    </location>
</feature>
<feature type="disulfide bond" evidence="2">
    <location>
        <begin position="424"/>
        <end position="434"/>
    </location>
</feature>
<feature type="domain" description="EGF-like" evidence="5">
    <location>
        <begin position="545"/>
        <end position="582"/>
    </location>
</feature>
<keyword evidence="4" id="KW-1133">Transmembrane helix</keyword>
<dbReference type="GO" id="GO:0005509">
    <property type="term" value="F:calcium ion binding"/>
    <property type="evidence" value="ECO:0007669"/>
    <property type="project" value="InterPro"/>
</dbReference>
<dbReference type="SMART" id="SM00241">
    <property type="entry name" value="ZP"/>
    <property type="match status" value="1"/>
</dbReference>
<feature type="domain" description="EGF-like" evidence="5">
    <location>
        <begin position="362"/>
        <end position="400"/>
    </location>
</feature>
<evidence type="ECO:0000259" key="5">
    <source>
        <dbReference type="PROSITE" id="PS50026"/>
    </source>
</evidence>
<dbReference type="PANTHER" id="PTHR22963:SF39">
    <property type="entry name" value="DUMPY"/>
    <property type="match status" value="1"/>
</dbReference>
<evidence type="ECO:0000256" key="3">
    <source>
        <dbReference type="SAM" id="MobiDB-lite"/>
    </source>
</evidence>
<protein>
    <submittedName>
        <fullName evidence="7">Neurogenic locus notch like protein 1</fullName>
    </submittedName>
</protein>
<dbReference type="SUPFAM" id="SSF90148">
    <property type="entry name" value="DPY module"/>
    <property type="match status" value="7"/>
</dbReference>
<feature type="transmembrane region" description="Helical" evidence="4">
    <location>
        <begin position="2831"/>
        <end position="2859"/>
    </location>
</feature>
<name>A0A9Q0NB83_9DIPT</name>
<feature type="domain" description="EGF-like" evidence="5">
    <location>
        <begin position="1153"/>
        <end position="1193"/>
    </location>
</feature>
<dbReference type="InterPro" id="IPR048407">
    <property type="entry name" value="Dumpy_DPY"/>
</dbReference>
<dbReference type="PROSITE" id="PS50026">
    <property type="entry name" value="EGF_3"/>
    <property type="match status" value="16"/>
</dbReference>
<dbReference type="Proteomes" id="UP001151699">
    <property type="component" value="Chromosome A"/>
</dbReference>
<comment type="caution">
    <text evidence="2">Lacks conserved residue(s) required for the propagation of feature annotation.</text>
</comment>
<feature type="domain" description="EGF-like" evidence="5">
    <location>
        <begin position="702"/>
        <end position="742"/>
    </location>
</feature>
<keyword evidence="4" id="KW-0472">Membrane</keyword>
<comment type="caution">
    <text evidence="7">The sequence shown here is derived from an EMBL/GenBank/DDBJ whole genome shotgun (WGS) entry which is preliminary data.</text>
</comment>
<dbReference type="SMART" id="SM00286">
    <property type="entry name" value="PTI"/>
    <property type="match status" value="14"/>
</dbReference>
<keyword evidence="2" id="KW-0245">EGF-like domain</keyword>
<evidence type="ECO:0000256" key="1">
    <source>
        <dbReference type="ARBA" id="ARBA00023157"/>
    </source>
</evidence>
<evidence type="ECO:0000313" key="8">
    <source>
        <dbReference type="Proteomes" id="UP001151699"/>
    </source>
</evidence>
<dbReference type="SMART" id="SM00181">
    <property type="entry name" value="EGF"/>
    <property type="match status" value="39"/>
</dbReference>
<feature type="domain" description="EGF-like" evidence="5">
    <location>
        <begin position="1547"/>
        <end position="1586"/>
    </location>
</feature>
<reference evidence="7" key="1">
    <citation type="submission" date="2022-07" db="EMBL/GenBank/DDBJ databases">
        <authorList>
            <person name="Trinca V."/>
            <person name="Uliana J.V.C."/>
            <person name="Torres T.T."/>
            <person name="Ward R.J."/>
            <person name="Monesi N."/>
        </authorList>
    </citation>
    <scope>NUCLEOTIDE SEQUENCE</scope>
    <source>
        <strain evidence="7">HSMRA1968</strain>
        <tissue evidence="7">Whole embryos</tissue>
    </source>
</reference>
<feature type="domain" description="EGF-like" evidence="5">
    <location>
        <begin position="66"/>
        <end position="100"/>
    </location>
</feature>
<sequence>MSTIVVYVNPCSPSPCGANSQCKELNGQAVCSCLPTYIGTPPGCRPECVLSSECPLNRACLNQKCVDPCPGACGENTVCHVNSHSPICSCQNGFTGNSFSRCFPIPPPVEDIPQPSNPCYPSPCGPNSQCQPNGNIPSCSCLANYFGVPPNCRPECTINSDCANNKACINEKCRDPCVGVCGVATMCHVINHTPICTCENGLIGDPFTRCYEPPVPPSNEIITHTLITRIFIEIVILEDEPVQDACNPSPCGFNAQCRNGECSCLPEYLGNPFVGCRPECVLNSECQRNRACINRKCVDPCPGVCAQNAICDVVNHLPICSCPQGMEGNALVQCRPVQRRFLLMENFFLIYNPSFYQSDAVEQNPCVPSPCGPNSQCRNINGQGVCSCVIGYIGSPPTCRPECVINSDCLPTKSCLNQKCIDPCPGSCAPNGLCRTVNHFAACNCPPGYTGDAYSQCVPIGKTFIRLVSHIVKLSNLVTPPPQPDPVDPCYPSPCGLNSLCVATNGNPSCSCLTEYIGSPPHCRPECTTNSDCSSQTACINRRCQNPCANACGVGAECSVFLHTPNCYCPNGFTGNPFVVCDVIQHQPPPEPPVQDPCVPSPCGANARCRVENNYAICECIHEYHGNPYEGCRPECVGNSECPMNRACIRNKCQDPCIGICGLEAVCSVTNHIPICTCPPGTTGDAFRQCRPFIKEEVPVQASDPCYPTPCGVNTICRRSQNRAVCECIPGYYGNPSGSGCHAECTISADCSRDKACVNNKCVDPCPGVCGQNAMCHTVNHSPICSCPNTMVGDPFVECHPALAEPVDPCNPSPCSQNGHCRVINGGAICTYPECITNDDCSSDRACFNQKCSDPCLNACGLNALCRGVNHKAVCSCPPGFFGSPYVQCLEQRKPPVKPECERDSDCTNDKACLNQQCRNPCTEGNVCSSNAECHVQFHRPTCVCREGFTGNAQIACYEIGCRSDSDCPATQACINRDCVDTCERTQCGQNAYCRSDYNHRARCYCLDGYRGNPLVKCNRPECTRDDDCPYNLACVNEKCRDPCNCGAGAQCRVDNHRASCKCPPGYMGDPHVACTRIPVQPTAQCSMDADCPSKLACFSGECKNPCHETKPCGSHATCSVVDSLPLRTMVCQCEPGYIGDADVACRLAPEKDTNPCVEANPCAPTAECSVQNNRAVCRCPAGLTGDPFVNCFKEPTTPSPECRTDQECSSNQACINEKCRNPCAERNPCASNAECRVSQHRPLCYCPVGWGGDPQVQCYKPECKNDFDCPYDKTCHNENCLNPCTLGSLQCGRGAECLAQNHKANCICPAGTQGNPLVSCVTGVCQYNEDCRDDEACDRLNRVCRKVCEADSCAETAICEGRRHQAVCTCRPGTSGNPYTECLAYKDIQPECRVDADCPSQYACLNKRCENPCAQSNVCSPDQTCTVLDSLPLRTVMCKCPVDMVTDNSGRCVPIAHEQPGCQLDVDCPDSDKCIRGTCTLACRVEQCGVNALCRSTSHRAICTCPPGYEGNPLIECSPTPTVIPAECYVNDDCPNDRICKNERCVNPCTYDRPCGRGAFCHAQDHRAVCKCPNGYNGNPMIKCVPPSEATIGCKSNSDCTLSESCVNEICVNPCNCGVDAECHVANHHPVCHCKPGYSGNPQFGCVKLGCQSDDECSNDKQCFNGECINPCALGYACAVNAECYGHNHRAACRCPAGLEGNPFERCARVECHSDFDCPNDRACIDNHCINPCASNFNPPCAQNAICFVRNHVASCKCPDDLPEGNPLSYCERRQVQKDKPECVVDYDCPSKLVCIRNKCVNPCTELTPCSPTAKCSVLDSSPVRTLVCECPDLWVPDENGECRRIVLPTPPGCQQDSECPDNESCINRQCRNPCDCGIHAVCKVKNHRATCSCEEGYEGNPTSACRTVGCRIDSECDSGKACINGNCVNPCIINNPCGLNAECYPVGNKAQCRCLSGYRGNPWDRCNVVGCRSNSDCPSDKGCENGQCVNPCVYENVCSPRAECSPQNHMAVCKCPPGFLGNPYVDCKPEPVHECTYDTDCPSRLACIDHKCINPCTALEPCQRPSRCEVVPSSPVRTMVCVCPEGYVSSGSGTCKPLKPVLDVGGCISDSDCPSDKACVNGICRDPCNCGPNAECRVKDHKPVCSCQQGYDGNPEIQCVRIGCTSDSECSKTHSCINHQCVPACSSDRSQCGERAECYGINHRAVCECPPGYSGDPRIACVLLGCRSDDECPSNKACINSKCENPCEKTAVCGRNEICQVYNHRPECSCPPGYVSDLNRGCIQLDEMCRYDGDCPSQTACIRGECVNPCNVTRPCGVNAECKVLDTVPVRTMVCVCLPGYQGNAAVQCDRSSLCRIDKGFVRDANGLCVCSPGSALDIYENCTPCRIELGYKIDETGHCVCALERGLVIDERGRCVCPVKHGYRLTPRGECVPEAIEPKCYTDNDCPDNRYCDKVTRTCEDPCIAEACGVNAYCNATNHRAICTCLTGYYGNPEVLCNNTYRKEFEPPEMIVSCLADGVQVEIHIVEKGFNGVLYVKGHSKNEDCRRVVNLTPETVPHTEIFKVQFGNCGLIHVNGMASFVLVIQKHPKLVTYKAQAYQIRCVYQTGEQNVTLGFNVSMLTTAGTIANTGPPPVCSMKIVTNNGDEISSAEIGDNLMLQVDVQPATIYGGFARTCVAKTMEDSVENEYIVTDENGCATDPSIFGEWEYNAETNSLLASFNAFKFPSSDNIRFQCNIRVCFGKCQPVNCRGYNAFGRRRRRRQITDGRQLNSSNTALAENDLAILGQLREEITISSNAILTFERRDERLSDGSQIHPAAQRVEDICVSMIGLIIALVITALLSLVAVAVAVSCWLMAYRRRPKATGPLPHPPEFPNPLFTNPDAVSEPTPDYLS</sequence>
<proteinExistence type="predicted"/>
<dbReference type="SMART" id="SM00274">
    <property type="entry name" value="FOLN"/>
    <property type="match status" value="9"/>
</dbReference>
<evidence type="ECO:0000313" key="7">
    <source>
        <dbReference type="EMBL" id="KAJ6647054.1"/>
    </source>
</evidence>
<keyword evidence="8" id="KW-1185">Reference proteome</keyword>
<dbReference type="PANTHER" id="PTHR22963">
    <property type="entry name" value="ENDOGLIN-RELATED"/>
    <property type="match status" value="1"/>
</dbReference>
<evidence type="ECO:0000256" key="2">
    <source>
        <dbReference type="PROSITE-ProRule" id="PRU00076"/>
    </source>
</evidence>
<dbReference type="InterPro" id="IPR003645">
    <property type="entry name" value="Fol_N"/>
</dbReference>
<keyword evidence="1 2" id="KW-1015">Disulfide bond</keyword>
<feature type="disulfide bond" evidence="2">
    <location>
        <begin position="548"/>
        <end position="558"/>
    </location>
</feature>
<feature type="domain" description="EGF-like" evidence="5">
    <location>
        <begin position="7"/>
        <end position="45"/>
    </location>
</feature>
<dbReference type="PROSITE" id="PS01186">
    <property type="entry name" value="EGF_2"/>
    <property type="match status" value="17"/>
</dbReference>
<feature type="region of interest" description="Disordered" evidence="3">
    <location>
        <begin position="2867"/>
        <end position="2896"/>
    </location>
</feature>
<feature type="domain" description="EGF-like" evidence="5">
    <location>
        <begin position="1221"/>
        <end position="1260"/>
    </location>
</feature>
<feature type="domain" description="EGF-like" evidence="5">
    <location>
        <begin position="919"/>
        <end position="954"/>
    </location>
</feature>
<feature type="domain" description="EGF-like" evidence="5">
    <location>
        <begin position="115"/>
        <end position="153"/>
    </location>
</feature>
<feature type="domain" description="EGF-like" evidence="5">
    <location>
        <begin position="1991"/>
        <end position="2030"/>
    </location>
</feature>
<organism evidence="7 8">
    <name type="scientific">Pseudolycoriella hygida</name>
    <dbReference type="NCBI Taxonomy" id="35572"/>
    <lineage>
        <taxon>Eukaryota</taxon>
        <taxon>Metazoa</taxon>
        <taxon>Ecdysozoa</taxon>
        <taxon>Arthropoda</taxon>
        <taxon>Hexapoda</taxon>
        <taxon>Insecta</taxon>
        <taxon>Pterygota</taxon>
        <taxon>Neoptera</taxon>
        <taxon>Endopterygota</taxon>
        <taxon>Diptera</taxon>
        <taxon>Nematocera</taxon>
        <taxon>Sciaroidea</taxon>
        <taxon>Sciaridae</taxon>
        <taxon>Pseudolycoriella</taxon>
    </lineage>
</organism>
<evidence type="ECO:0000256" key="4">
    <source>
        <dbReference type="SAM" id="Phobius"/>
    </source>
</evidence>
<dbReference type="SMART" id="SM00179">
    <property type="entry name" value="EGF_CA"/>
    <property type="match status" value="6"/>
</dbReference>
<gene>
    <name evidence="7" type="primary">notch1</name>
    <name evidence="7" type="ORF">Bhyg_02272</name>
</gene>